<dbReference type="HAMAP" id="MF_00275">
    <property type="entry name" value="KdpA"/>
    <property type="match status" value="1"/>
</dbReference>
<keyword evidence="2 9" id="KW-1003">Cell membrane</keyword>
<evidence type="ECO:0000256" key="2">
    <source>
        <dbReference type="ARBA" id="ARBA00022475"/>
    </source>
</evidence>
<dbReference type="GO" id="GO:0005886">
    <property type="term" value="C:plasma membrane"/>
    <property type="evidence" value="ECO:0007669"/>
    <property type="project" value="UniProtKB-SubCell"/>
</dbReference>
<accession>A0A1U7CTK9</accession>
<keyword evidence="7 9" id="KW-0406">Ion transport</keyword>
<keyword evidence="5 9" id="KW-0630">Potassium</keyword>
<keyword evidence="8 9" id="KW-0472">Membrane</keyword>
<comment type="subunit">
    <text evidence="9">The system is composed of three essential subunits: KdpA, KdpB and KdpC.</text>
</comment>
<sequence length="591" mass="61860">MTPNMLLQIALYLTVLVALVKPLGGYMARVYEGTSSGADRVLGWLERLIYRAGGVDRDAEMNWKQYASAVLVFNFLGLGFVYLLQRVQHLLPLNPQGMPAVGADSAMNTAISFATNTNWQGYAGEATMSYLTQMLGLTVQNFVSAASGMAVLVALVRGFVRREASTIGNFWVDLTRSTLYILLPLSLVLAVLLVSQGVVQNFQPYRTVELIDPAIDASGTTVSQQVVPMGPAASQVAIKQLGTNGGGFFNVNSAHPLENPTPLTNFLEVLAILLIPAALCYTFGRMVGDVRQGWAILAAMLVIFVPLLLICAGAEQGGNPALDKLGVDQSAGGLQAGGNMEGKEVRFGIAGSAIWAAATTAASNGSVNAMHDSFTPLGGLVPMWLMQLGEVVFGGTGSGLYGMIVFAVIAVFIAGLMVGRTPEYLGKKIEAYEMKMAALVVLIPPMVVLVGTAIAVLGPGLNTVGSDGASKSLLNNPGAHGFSEVLYAFSSCGNNNGSAFAGLSANGVFYNMALGVAMFLARYWLIVPTLALAGSLAKKRLTPTTAGTLPTHTPLFVVLLVGAVVILGALTFIPAIALGPAVEHLQMIGGR</sequence>
<dbReference type="RefSeq" id="WP_076348216.1">
    <property type="nucleotide sequence ID" value="NZ_CP019082.1"/>
</dbReference>
<evidence type="ECO:0000256" key="3">
    <source>
        <dbReference type="ARBA" id="ARBA00022538"/>
    </source>
</evidence>
<keyword evidence="3 9" id="KW-0633">Potassium transport</keyword>
<evidence type="ECO:0000256" key="1">
    <source>
        <dbReference type="ARBA" id="ARBA00022448"/>
    </source>
</evidence>
<dbReference type="PANTHER" id="PTHR30607">
    <property type="entry name" value="POTASSIUM-TRANSPORTING ATPASE A CHAIN"/>
    <property type="match status" value="1"/>
</dbReference>
<keyword evidence="6 9" id="KW-1133">Transmembrane helix</keyword>
<feature type="transmembrane region" description="Helical" evidence="9">
    <location>
        <begin position="555"/>
        <end position="577"/>
    </location>
</feature>
<dbReference type="OrthoDB" id="9763796at2"/>
<proteinExistence type="inferred from homology"/>
<evidence type="ECO:0000256" key="4">
    <source>
        <dbReference type="ARBA" id="ARBA00022692"/>
    </source>
</evidence>
<dbReference type="STRING" id="1387353.BSF38_03786"/>
<protein>
    <recommendedName>
        <fullName evidence="9">Potassium-transporting ATPase potassium-binding subunit</fullName>
    </recommendedName>
    <alternativeName>
        <fullName evidence="9">ATP phosphohydrolase [potassium-transporting] A chain</fullName>
    </alternativeName>
    <alternativeName>
        <fullName evidence="9">Potassium-binding and translocating subunit A</fullName>
    </alternativeName>
    <alternativeName>
        <fullName evidence="9">Potassium-translocating ATPase A chain</fullName>
    </alternativeName>
</protein>
<dbReference type="KEGG" id="pbor:BSF38_03786"/>
<dbReference type="EMBL" id="CP019082">
    <property type="protein sequence ID" value="APW62248.1"/>
    <property type="molecule type" value="Genomic_DNA"/>
</dbReference>
<keyword evidence="4 9" id="KW-0812">Transmembrane</keyword>
<dbReference type="PANTHER" id="PTHR30607:SF2">
    <property type="entry name" value="POTASSIUM-TRANSPORTING ATPASE POTASSIUM-BINDING SUBUNIT"/>
    <property type="match status" value="1"/>
</dbReference>
<keyword evidence="11" id="KW-1185">Reference proteome</keyword>
<feature type="transmembrane region" description="Helical" evidence="9">
    <location>
        <begin position="142"/>
        <end position="160"/>
    </location>
</feature>
<dbReference type="Proteomes" id="UP000186309">
    <property type="component" value="Chromosome"/>
</dbReference>
<feature type="transmembrane region" description="Helical" evidence="9">
    <location>
        <begin position="6"/>
        <end position="24"/>
    </location>
</feature>
<evidence type="ECO:0000256" key="5">
    <source>
        <dbReference type="ARBA" id="ARBA00022958"/>
    </source>
</evidence>
<comment type="function">
    <text evidence="9">Part of the high-affinity ATP-driven potassium transport (or Kdp) system, which catalyzes the hydrolysis of ATP coupled with the electrogenic transport of potassium into the cytoplasm. This subunit binds the extracellular potassium ions and delivers the ions to the membrane domain of KdpB through an intramembrane tunnel.</text>
</comment>
<dbReference type="AlphaFoldDB" id="A0A1U7CTK9"/>
<reference evidence="11" key="1">
    <citation type="submission" date="2016-12" db="EMBL/GenBank/DDBJ databases">
        <title>Comparative genomics of four Isosphaeraceae planctomycetes: a common pool of plasmids and glycoside hydrolase genes.</title>
        <authorList>
            <person name="Ivanova A."/>
        </authorList>
    </citation>
    <scope>NUCLEOTIDE SEQUENCE [LARGE SCALE GENOMIC DNA]</scope>
    <source>
        <strain evidence="11">PX4</strain>
    </source>
</reference>
<feature type="transmembrane region" description="Helical" evidence="9">
    <location>
        <begin position="437"/>
        <end position="457"/>
    </location>
</feature>
<dbReference type="GO" id="GO:0030955">
    <property type="term" value="F:potassium ion binding"/>
    <property type="evidence" value="ECO:0007669"/>
    <property type="project" value="UniProtKB-UniRule"/>
</dbReference>
<gene>
    <name evidence="10" type="primary">kdpA_2</name>
    <name evidence="9" type="synonym">kdpA</name>
    <name evidence="10" type="ORF">BSF38_03786</name>
</gene>
<feature type="transmembrane region" description="Helical" evidence="9">
    <location>
        <begin position="391"/>
        <end position="416"/>
    </location>
</feature>
<dbReference type="PIRSF" id="PIRSF001294">
    <property type="entry name" value="K_ATPaseA"/>
    <property type="match status" value="1"/>
</dbReference>
<evidence type="ECO:0000256" key="9">
    <source>
        <dbReference type="HAMAP-Rule" id="MF_00275"/>
    </source>
</evidence>
<dbReference type="Pfam" id="PF03814">
    <property type="entry name" value="KdpA"/>
    <property type="match status" value="1"/>
</dbReference>
<feature type="transmembrane region" description="Helical" evidence="9">
    <location>
        <begin position="180"/>
        <end position="199"/>
    </location>
</feature>
<feature type="transmembrane region" description="Helical" evidence="9">
    <location>
        <begin position="66"/>
        <end position="84"/>
    </location>
</feature>
<evidence type="ECO:0000313" key="10">
    <source>
        <dbReference type="EMBL" id="APW62248.1"/>
    </source>
</evidence>
<evidence type="ECO:0000313" key="11">
    <source>
        <dbReference type="Proteomes" id="UP000186309"/>
    </source>
</evidence>
<feature type="transmembrane region" description="Helical" evidence="9">
    <location>
        <begin position="508"/>
        <end position="534"/>
    </location>
</feature>
<feature type="transmembrane region" description="Helical" evidence="9">
    <location>
        <begin position="266"/>
        <end position="284"/>
    </location>
</feature>
<evidence type="ECO:0000256" key="8">
    <source>
        <dbReference type="ARBA" id="ARBA00023136"/>
    </source>
</evidence>
<dbReference type="GO" id="GO:0008556">
    <property type="term" value="F:P-type potassium transmembrane transporter activity"/>
    <property type="evidence" value="ECO:0007669"/>
    <property type="project" value="InterPro"/>
</dbReference>
<name>A0A1U7CTK9_9BACT</name>
<organism evidence="10 11">
    <name type="scientific">Paludisphaera borealis</name>
    <dbReference type="NCBI Taxonomy" id="1387353"/>
    <lineage>
        <taxon>Bacteria</taxon>
        <taxon>Pseudomonadati</taxon>
        <taxon>Planctomycetota</taxon>
        <taxon>Planctomycetia</taxon>
        <taxon>Isosphaerales</taxon>
        <taxon>Isosphaeraceae</taxon>
        <taxon>Paludisphaera</taxon>
    </lineage>
</organism>
<evidence type="ECO:0000256" key="6">
    <source>
        <dbReference type="ARBA" id="ARBA00022989"/>
    </source>
</evidence>
<keyword evidence="1 9" id="KW-0813">Transport</keyword>
<feature type="transmembrane region" description="Helical" evidence="9">
    <location>
        <begin position="296"/>
        <end position="315"/>
    </location>
</feature>
<evidence type="ECO:0000256" key="7">
    <source>
        <dbReference type="ARBA" id="ARBA00023065"/>
    </source>
</evidence>
<dbReference type="NCBIfam" id="TIGR00680">
    <property type="entry name" value="kdpA"/>
    <property type="match status" value="1"/>
</dbReference>
<dbReference type="InterPro" id="IPR004623">
    <property type="entry name" value="KdpA"/>
</dbReference>
<comment type="subcellular location">
    <subcellularLocation>
        <location evidence="9">Cell membrane</location>
        <topology evidence="9">Multi-pass membrane protein</topology>
    </subcellularLocation>
</comment>
<comment type="similarity">
    <text evidence="9">Belongs to the KdpA family.</text>
</comment>